<evidence type="ECO:0000256" key="5">
    <source>
        <dbReference type="ARBA" id="ARBA00022519"/>
    </source>
</evidence>
<keyword evidence="14" id="KW-1185">Reference proteome</keyword>
<organism evidence="13 14">
    <name type="scientific">Pseudomonas knackmussii (strain DSM 6978 / CCUG 54928 / LMG 23759 / B13)</name>
    <dbReference type="NCBI Taxonomy" id="1301098"/>
    <lineage>
        <taxon>Bacteria</taxon>
        <taxon>Pseudomonadati</taxon>
        <taxon>Pseudomonadota</taxon>
        <taxon>Gammaproteobacteria</taxon>
        <taxon>Pseudomonadales</taxon>
        <taxon>Pseudomonadaceae</taxon>
        <taxon>Pseudomonas</taxon>
    </lineage>
</organism>
<dbReference type="InterPro" id="IPR012902">
    <property type="entry name" value="N_methyl_site"/>
</dbReference>
<evidence type="ECO:0000256" key="7">
    <source>
        <dbReference type="ARBA" id="ARBA00022989"/>
    </source>
</evidence>
<keyword evidence="8 11" id="KW-0472">Membrane</keyword>
<evidence type="ECO:0000256" key="11">
    <source>
        <dbReference type="SAM" id="Phobius"/>
    </source>
</evidence>
<dbReference type="AlphaFoldDB" id="A0A024HCB4"/>
<reference evidence="13 14" key="1">
    <citation type="submission" date="2013-03" db="EMBL/GenBank/DDBJ databases">
        <authorList>
            <person name="Linke B."/>
        </authorList>
    </citation>
    <scope>NUCLEOTIDE SEQUENCE [LARGE SCALE GENOMIC DNA]</scope>
    <source>
        <strain evidence="13 14">B13</strain>
    </source>
</reference>
<name>A0A024HCB4_PSEKB</name>
<dbReference type="KEGG" id="pkc:PKB_0878"/>
<evidence type="ECO:0000256" key="8">
    <source>
        <dbReference type="ARBA" id="ARBA00023136"/>
    </source>
</evidence>
<keyword evidence="3" id="KW-1003">Cell membrane</keyword>
<keyword evidence="6 11" id="KW-0812">Transmembrane</keyword>
<dbReference type="STRING" id="1301098.PKB_0878"/>
<evidence type="ECO:0000256" key="10">
    <source>
        <dbReference type="ARBA" id="ARBA00030775"/>
    </source>
</evidence>
<comment type="subcellular location">
    <subcellularLocation>
        <location evidence="1">Cell inner membrane</location>
        <topology evidence="1">Single-pass membrane protein</topology>
    </subcellularLocation>
</comment>
<feature type="transmembrane region" description="Helical" evidence="11">
    <location>
        <begin position="12"/>
        <end position="33"/>
    </location>
</feature>
<dbReference type="RefSeq" id="WP_052355176.1">
    <property type="nucleotide sequence ID" value="NZ_HG322950.1"/>
</dbReference>
<evidence type="ECO:0000256" key="2">
    <source>
        <dbReference type="ARBA" id="ARBA00021549"/>
    </source>
</evidence>
<feature type="domain" description="General secretion pathway GspH" evidence="12">
    <location>
        <begin position="48"/>
        <end position="140"/>
    </location>
</feature>
<evidence type="ECO:0000256" key="9">
    <source>
        <dbReference type="ARBA" id="ARBA00025772"/>
    </source>
</evidence>
<keyword evidence="7 11" id="KW-1133">Transmembrane helix</keyword>
<dbReference type="EMBL" id="HG322950">
    <property type="protein sequence ID" value="CDF82244.1"/>
    <property type="molecule type" value="Genomic_DNA"/>
</dbReference>
<dbReference type="InterPro" id="IPR022346">
    <property type="entry name" value="T2SS_GspH"/>
</dbReference>
<evidence type="ECO:0000256" key="1">
    <source>
        <dbReference type="ARBA" id="ARBA00004377"/>
    </source>
</evidence>
<evidence type="ECO:0000256" key="4">
    <source>
        <dbReference type="ARBA" id="ARBA00022481"/>
    </source>
</evidence>
<dbReference type="NCBIfam" id="TIGR02532">
    <property type="entry name" value="IV_pilin_GFxxxE"/>
    <property type="match status" value="1"/>
</dbReference>
<reference evidence="13 14" key="2">
    <citation type="submission" date="2014-05" db="EMBL/GenBank/DDBJ databases">
        <title>Genome sequence of the 3-chlorobenzoate degrading bacterium Pseudomonas knackmussii B13 shows multiple evidence for horizontal gene transfer.</title>
        <authorList>
            <person name="Miyazaki R."/>
            <person name="Bertelli C."/>
            <person name="Falquet L."/>
            <person name="Robinson-Rechavi M."/>
            <person name="Gharib W."/>
            <person name="Roy S."/>
            <person name="Van der Meer J.R."/>
        </authorList>
    </citation>
    <scope>NUCLEOTIDE SEQUENCE [LARGE SCALE GENOMIC DNA]</scope>
    <source>
        <strain evidence="13 14">B13</strain>
    </source>
</reference>
<sequence length="162" mass="16755">MPGNETNRGFTLVELMVTIAVLAILANLATPLFGDLIQKNKVDTVSAELTHLLQYARSEAITRGTSVTVKATDSNWVGALEVDAGNEVLRKYGSEGINGSSSVTATASSTRLSFSPSGTLSGETTSLTITLCPTSGSSTVTGRVLQIYGSGQITSSSTECSS</sequence>
<dbReference type="Proteomes" id="UP000025241">
    <property type="component" value="Chromosome I"/>
</dbReference>
<proteinExistence type="inferred from homology"/>
<dbReference type="Pfam" id="PF12019">
    <property type="entry name" value="GspH"/>
    <property type="match status" value="1"/>
</dbReference>
<keyword evidence="4" id="KW-0488">Methylation</keyword>
<accession>A0A024HCB4</accession>
<dbReference type="Pfam" id="PF07963">
    <property type="entry name" value="N_methyl"/>
    <property type="match status" value="1"/>
</dbReference>
<dbReference type="Gene3D" id="3.55.40.10">
    <property type="entry name" value="minor pseudopilin epsh domain"/>
    <property type="match status" value="1"/>
</dbReference>
<gene>
    <name evidence="13" type="ORF">PKB_0878</name>
</gene>
<dbReference type="GO" id="GO:0015628">
    <property type="term" value="P:protein secretion by the type II secretion system"/>
    <property type="evidence" value="ECO:0007669"/>
    <property type="project" value="InterPro"/>
</dbReference>
<evidence type="ECO:0000259" key="12">
    <source>
        <dbReference type="Pfam" id="PF12019"/>
    </source>
</evidence>
<evidence type="ECO:0000256" key="3">
    <source>
        <dbReference type="ARBA" id="ARBA00022475"/>
    </source>
</evidence>
<evidence type="ECO:0000256" key="6">
    <source>
        <dbReference type="ARBA" id="ARBA00022692"/>
    </source>
</evidence>
<evidence type="ECO:0000313" key="13">
    <source>
        <dbReference type="EMBL" id="CDF82244.1"/>
    </source>
</evidence>
<dbReference type="HOGENOM" id="CLU_084761_5_3_6"/>
<dbReference type="GO" id="GO:0015627">
    <property type="term" value="C:type II protein secretion system complex"/>
    <property type="evidence" value="ECO:0007669"/>
    <property type="project" value="InterPro"/>
</dbReference>
<dbReference type="SUPFAM" id="SSF54523">
    <property type="entry name" value="Pili subunits"/>
    <property type="match status" value="1"/>
</dbReference>
<comment type="similarity">
    <text evidence="9">Belongs to the GSP H family.</text>
</comment>
<dbReference type="OrthoDB" id="6880007at2"/>
<dbReference type="InterPro" id="IPR045584">
    <property type="entry name" value="Pilin-like"/>
</dbReference>
<dbReference type="eggNOG" id="COG4970">
    <property type="taxonomic scope" value="Bacteria"/>
</dbReference>
<keyword evidence="5" id="KW-0997">Cell inner membrane</keyword>
<evidence type="ECO:0000313" key="14">
    <source>
        <dbReference type="Proteomes" id="UP000025241"/>
    </source>
</evidence>
<dbReference type="PATRIC" id="fig|1301098.3.peg.882"/>
<dbReference type="GO" id="GO:0005886">
    <property type="term" value="C:plasma membrane"/>
    <property type="evidence" value="ECO:0007669"/>
    <property type="project" value="UniProtKB-SubCell"/>
</dbReference>
<protein>
    <recommendedName>
        <fullName evidence="2">Type II secretion system protein H</fullName>
    </recommendedName>
    <alternativeName>
        <fullName evidence="10">General secretion pathway protein H</fullName>
    </alternativeName>
</protein>